<accession>A0A3B0WQK9</accession>
<dbReference type="InterPro" id="IPR048015">
    <property type="entry name" value="NTP-PPase_MazG-like_N"/>
</dbReference>
<dbReference type="InterPro" id="IPR011551">
    <property type="entry name" value="NTP_PyrPHydrolase_MazG"/>
</dbReference>
<gene>
    <name evidence="3" type="ORF">MNBD_GAMMA06-811</name>
</gene>
<dbReference type="AlphaFoldDB" id="A0A3B0WQK9"/>
<reference evidence="3" key="1">
    <citation type="submission" date="2018-06" db="EMBL/GenBank/DDBJ databases">
        <authorList>
            <person name="Zhirakovskaya E."/>
        </authorList>
    </citation>
    <scope>NUCLEOTIDE SEQUENCE</scope>
</reference>
<dbReference type="InterPro" id="IPR004518">
    <property type="entry name" value="MazG-like_dom"/>
</dbReference>
<dbReference type="GO" id="GO:0046081">
    <property type="term" value="P:dUTP catabolic process"/>
    <property type="evidence" value="ECO:0007669"/>
    <property type="project" value="TreeGrafter"/>
</dbReference>
<dbReference type="NCBIfam" id="NF007113">
    <property type="entry name" value="PRK09562.1"/>
    <property type="match status" value="1"/>
</dbReference>
<feature type="region of interest" description="Disordered" evidence="1">
    <location>
        <begin position="103"/>
        <end position="130"/>
    </location>
</feature>
<dbReference type="PANTHER" id="PTHR30522:SF0">
    <property type="entry name" value="NUCLEOSIDE TRIPHOSPHATE PYROPHOSPHOHYDROLASE"/>
    <property type="match status" value="1"/>
</dbReference>
<dbReference type="InterPro" id="IPR048011">
    <property type="entry name" value="NTP-PPase_MazG-like_C"/>
</dbReference>
<dbReference type="GO" id="GO:0046052">
    <property type="term" value="P:UTP catabolic process"/>
    <property type="evidence" value="ECO:0007669"/>
    <property type="project" value="TreeGrafter"/>
</dbReference>
<dbReference type="CDD" id="cd11529">
    <property type="entry name" value="NTP-PPase_MazG_Cterm"/>
    <property type="match status" value="1"/>
</dbReference>
<evidence type="ECO:0000313" key="3">
    <source>
        <dbReference type="EMBL" id="VAW52997.1"/>
    </source>
</evidence>
<dbReference type="EMBL" id="UOFD01000056">
    <property type="protein sequence ID" value="VAW52997.1"/>
    <property type="molecule type" value="Genomic_DNA"/>
</dbReference>
<dbReference type="PANTHER" id="PTHR30522">
    <property type="entry name" value="NUCLEOSIDE TRIPHOSPHATE PYROPHOSPHOHYDROLASE"/>
    <property type="match status" value="1"/>
</dbReference>
<keyword evidence="3" id="KW-0378">Hydrolase</keyword>
<dbReference type="FunFam" id="1.10.287.1080:FF:000003">
    <property type="entry name" value="Nucleoside triphosphate pyrophosphohydrolase"/>
    <property type="match status" value="1"/>
</dbReference>
<protein>
    <submittedName>
        <fullName evidence="3">Nucleoside triphosphate pyrophosphohydrolase MazG</fullName>
        <ecNumber evidence="3">3.6.1.8</ecNumber>
    </submittedName>
</protein>
<dbReference type="NCBIfam" id="TIGR00444">
    <property type="entry name" value="mazG"/>
    <property type="match status" value="1"/>
</dbReference>
<dbReference type="GO" id="GO:0006950">
    <property type="term" value="P:response to stress"/>
    <property type="evidence" value="ECO:0007669"/>
    <property type="project" value="UniProtKB-ARBA"/>
</dbReference>
<feature type="domain" description="NTP pyrophosphohydrolase MazG-like" evidence="2">
    <location>
        <begin position="171"/>
        <end position="229"/>
    </location>
</feature>
<dbReference type="Gene3D" id="1.10.287.1080">
    <property type="entry name" value="MazG-like"/>
    <property type="match status" value="2"/>
</dbReference>
<proteinExistence type="predicted"/>
<dbReference type="CDD" id="cd11528">
    <property type="entry name" value="NTP-PPase_MazG_Nterm"/>
    <property type="match status" value="1"/>
</dbReference>
<dbReference type="FunFam" id="1.10.287.1080:FF:000001">
    <property type="entry name" value="Nucleoside triphosphate pyrophosphohydrolase"/>
    <property type="match status" value="1"/>
</dbReference>
<dbReference type="GO" id="GO:0047693">
    <property type="term" value="F:ATP diphosphatase activity"/>
    <property type="evidence" value="ECO:0007669"/>
    <property type="project" value="UniProtKB-EC"/>
</dbReference>
<feature type="compositionally biased region" description="Basic and acidic residues" evidence="1">
    <location>
        <begin position="103"/>
        <end position="128"/>
    </location>
</feature>
<organism evidence="3">
    <name type="scientific">hydrothermal vent metagenome</name>
    <dbReference type="NCBI Taxonomy" id="652676"/>
    <lineage>
        <taxon>unclassified sequences</taxon>
        <taxon>metagenomes</taxon>
        <taxon>ecological metagenomes</taxon>
    </lineage>
</organism>
<evidence type="ECO:0000256" key="1">
    <source>
        <dbReference type="SAM" id="MobiDB-lite"/>
    </source>
</evidence>
<dbReference type="GO" id="GO:0046061">
    <property type="term" value="P:dATP catabolic process"/>
    <property type="evidence" value="ECO:0007669"/>
    <property type="project" value="TreeGrafter"/>
</dbReference>
<sequence>MQELKKLLQIMSDLRDPKNGCPWDAKQSFDSIAPYTIEEAYEVADAIERKDMGDLKSELGDLLFQVVFHAQMAAENNQFDFADVVNAVNEKLVRRHPHVFGDDKTRDETKLHSDWEKHKQKERAEKMPAENSSYLEGIASAMPALCWSEKIQQRASFHGFDWHDIQPVFDKLEEEVGELKAEIGIKNNQHRIADEMGDILFVGVNLARHLDVNPEQALRDSNRKFISRFEVVEQLLREDGKQMEDCSVVVLEGYWRQAKKLTT</sequence>
<evidence type="ECO:0000259" key="2">
    <source>
        <dbReference type="Pfam" id="PF03819"/>
    </source>
</evidence>
<dbReference type="GO" id="GO:0046047">
    <property type="term" value="P:TTP catabolic process"/>
    <property type="evidence" value="ECO:0007669"/>
    <property type="project" value="TreeGrafter"/>
</dbReference>
<dbReference type="SUPFAM" id="SSF101386">
    <property type="entry name" value="all-alpha NTP pyrophosphatases"/>
    <property type="match status" value="2"/>
</dbReference>
<dbReference type="EC" id="3.6.1.8" evidence="3"/>
<dbReference type="Pfam" id="PF03819">
    <property type="entry name" value="MazG"/>
    <property type="match status" value="2"/>
</dbReference>
<dbReference type="GO" id="GO:0046076">
    <property type="term" value="P:dTTP catabolic process"/>
    <property type="evidence" value="ECO:0007669"/>
    <property type="project" value="TreeGrafter"/>
</dbReference>
<name>A0A3B0WQK9_9ZZZZ</name>
<dbReference type="GO" id="GO:0006203">
    <property type="term" value="P:dGTP catabolic process"/>
    <property type="evidence" value="ECO:0007669"/>
    <property type="project" value="TreeGrafter"/>
</dbReference>
<feature type="domain" description="NTP pyrophosphohydrolase MazG-like" evidence="2">
    <location>
        <begin position="27"/>
        <end position="100"/>
    </location>
</feature>